<dbReference type="EMBL" id="KR815460">
    <property type="protein sequence ID" value="ALR70686.1"/>
    <property type="molecule type" value="Genomic_DNA"/>
</dbReference>
<organism evidence="8">
    <name type="scientific">Anticarsia gemmatalis multiple nucleopolyhedrovirus</name>
    <dbReference type="NCBI Taxonomy" id="268591"/>
    <lineage>
        <taxon>Viruses</taxon>
        <taxon>Viruses incertae sedis</taxon>
        <taxon>Naldaviricetes</taxon>
        <taxon>Lefavirales</taxon>
        <taxon>Baculoviridae</taxon>
        <taxon>Alphabaculovirus</taxon>
        <taxon>Alphabaculovirus angemmatalis</taxon>
    </lineage>
</organism>
<evidence type="ECO:0000313" key="12">
    <source>
        <dbReference type="EMBL" id="ALR71316.1"/>
    </source>
</evidence>
<reference evidence="8" key="3">
    <citation type="journal article" date="2015" name="Genome Biol. Evol.">
        <title>The Pangenome of the Anticarsia gemmatalis Multiple Nucleopolyhedrovirus (AgMNPV).</title>
        <authorList>
            <person name="Brito A.F."/>
            <person name="Braconi C.T."/>
            <person name="Weidmann M."/>
            <person name="Dilcher M."/>
            <person name="Alves J.M."/>
            <person name="Gruber A."/>
            <person name="Zanotto P.M."/>
        </authorList>
    </citation>
    <scope>NUCLEOTIDE SEQUENCE</scope>
    <source>
        <strain evidence="5">AgMNPV-26</strain>
        <strain evidence="6">AgMNPV-27</strain>
        <strain evidence="7">AgMNPV-28</strain>
        <strain evidence="8">AgMNPV-29</strain>
        <strain evidence="9">AgMNPV-31</strain>
        <strain evidence="10">AgMNPV-33</strain>
        <strain evidence="11">AgMNPV-34</strain>
        <strain evidence="12">AgMNPV-35</strain>
        <strain evidence="13">AgMNPV-36</strain>
        <strain evidence="14">AgMNPV-39</strain>
        <strain evidence="15">AgMNPV-40</strain>
        <strain evidence="16">AgMNPV-42</strain>
        <strain evidence="17">AgMNPV-43</strain>
    </source>
</reference>
<evidence type="ECO:0000313" key="18">
    <source>
        <dbReference type="EMBL" id="AXE72272.1"/>
    </source>
</evidence>
<accession>A0A0S3IWH8</accession>
<evidence type="ECO:0000313" key="8">
    <source>
        <dbReference type="EMBL" id="ALR70373.1"/>
    </source>
</evidence>
<feature type="coiled-coil region" evidence="1">
    <location>
        <begin position="579"/>
        <end position="606"/>
    </location>
</feature>
<dbReference type="Pfam" id="PF06771">
    <property type="entry name" value="Desmo_N"/>
    <property type="match status" value="1"/>
</dbReference>
<evidence type="ECO:0000256" key="1">
    <source>
        <dbReference type="SAM" id="Coils"/>
    </source>
</evidence>
<feature type="coiled-coil region" evidence="1">
    <location>
        <begin position="370"/>
        <end position="524"/>
    </location>
</feature>
<evidence type="ECO:0000313" key="17">
    <source>
        <dbReference type="EMBL" id="ALR72416.1"/>
    </source>
</evidence>
<dbReference type="Proteomes" id="UP000201348">
    <property type="component" value="Segment"/>
</dbReference>
<reference evidence="4 19" key="1">
    <citation type="journal article" date="2006" name="J. Gen. Virol.">
        <title>Genome of the most widely used viral biopesticide: Anticarsia gemmatalis multiple nucleopolyhedrovirus.</title>
        <authorList>
            <person name="Oliveira J.V."/>
            <person name="Wolff J.L."/>
            <person name="Garcia-Maruniak A."/>
            <person name="Ribeiro B.M."/>
            <person name="de Castro M.E."/>
            <person name="de Souza M.L."/>
            <person name="Moscardi F."/>
            <person name="Maruniak J.E."/>
            <person name="Zanotto P.M."/>
        </authorList>
    </citation>
    <scope>NUCLEOTIDE SEQUENCE [LARGE SCALE GENOMIC DNA]</scope>
    <source>
        <strain evidence="4">AgMNPV-2D</strain>
    </source>
</reference>
<dbReference type="EMBL" id="KR815457">
    <property type="protein sequence ID" value="ALR70216.1"/>
    <property type="molecule type" value="Genomic_DNA"/>
</dbReference>
<sequence>MQKYGATDVSTRTVHDLLTTINTMSLRIKSLERYEHALREIHKVIIMMRPGFNLQLMDLNAMPALIVQFFSDMTGRDMTGRDITHNINYKYDYNFNGALPFQTPPPQPFYGEHGLKQPPPQPPFQPPPPQPPFQPPPQPPFQPPPQPPFQPPPQQPPQPPLQQPPQPPLQQPSPQPLPQQTPCQTIVPQIELTVDEMRDLQNVYQNMQQQTITWDHLGALMTTMIRIMQVRVVNSVTIVNAINSLKNVTMLTNFDFNDFLQCVARETAFQFTISPDLCRIIVAFIQFFQNTYSSITLTLFKYVNLDDLIVSTNSMHVIIVQLYEFYTKIYFFVMQTSFVYTNSDSFVETTAMLYNRIEALTASAQSTTIVSGLQEKLREERSKNNILDRDKNNALKNASDLEDRYKNLLTENRNLKTENERLTLLENESQSLSRDNDELLSENNRLKEANTELLKRSSQNYKNFKNEQIKVKAEQEKIQDLEKRLQDAEDMQVQNVNDDAQNIITELKRSLKEKENELQEVQTLHSNKLTYVQSQIDLDAIAYREKLASMEQEFTKTINERNDTIKQLNETLTAGNLQNYELAAQLKEAKQELSDSKQNIIEQLKVGVKKSKFGDNDDEIIEFALNALDVMYKKVKQIDPNLGNLLQDSNNINPQLSVQQRDALNNWLDNLSQIMTANDILNLNAVINMAGVKNQIAHIIPANMLRDSAGNLLPAHQIQNADNVVLISAVSMLVSEYNRLAGEISTLTATSAAQSEASALIANCSQQIAALQEELRKNKEDFEKINNLVQTSSPQLNDKTIQLMKTELDTTKSQLNNLKKITNEQLKQMADNGVQVEMSKLNTQIDEINSLLLNSRTVTQDILDWKTNMMELYESLARSTAEMETI</sequence>
<accession>Q06KK2</accession>
<evidence type="ECO:0000313" key="14">
    <source>
        <dbReference type="EMBL" id="ALR71943.1"/>
    </source>
</evidence>
<evidence type="ECO:0000313" key="9">
    <source>
        <dbReference type="EMBL" id="ALR70686.1"/>
    </source>
</evidence>
<dbReference type="EMBL" id="KR815470">
    <property type="protein sequence ID" value="ALR72259.1"/>
    <property type="molecule type" value="Genomic_DNA"/>
</dbReference>
<reference evidence="18" key="5">
    <citation type="submission" date="2018-01" db="EMBL/GenBank/DDBJ databases">
        <title>Biological and molecular characterization of two Anticarsia gemmatalis Multiple Nucleopolyhedrovirus clones exhibiting contrasting virulence variants.</title>
        <authorList>
            <person name="Ferreira B.C."/>
            <person name="Silva A.M.R."/>
            <person name="Melo F.L."/>
            <person name="Sanches M.M."/>
            <person name="Moscardi F."/>
            <person name="Ribeiro B.M."/>
            <person name="Sousa M.L."/>
        </authorList>
    </citation>
    <scope>NUCLEOTIDE SEQUENCE</scope>
    <source>
        <strain evidence="18">Ag-16</strain>
    </source>
</reference>
<dbReference type="EMBL" id="KR815455">
    <property type="protein sequence ID" value="ALR69901.1"/>
    <property type="molecule type" value="Genomic_DNA"/>
</dbReference>
<feature type="compositionally biased region" description="Pro residues" evidence="2">
    <location>
        <begin position="117"/>
        <end position="179"/>
    </location>
</feature>
<dbReference type="InterPro" id="IPR009615">
    <property type="entry name" value="Desmo_N"/>
</dbReference>
<evidence type="ECO:0000313" key="5">
    <source>
        <dbReference type="EMBL" id="ALR69901.1"/>
    </source>
</evidence>
<reference evidence="4" key="2">
    <citation type="submission" date="2006-06" db="EMBL/GenBank/DDBJ databases">
        <authorList>
            <person name="Oliveira J.V.C."/>
            <person name="Wolff J.L.C."/>
            <person name="Garcia-Maruniak A."/>
            <person name="Ribeiro B.M."/>
            <person name="Castro M.E.B."/>
            <person name="Souza M.L."/>
            <person name="Moscardi F."/>
            <person name="Maruniak J.E."/>
            <person name="Zanotto P.M.A."/>
        </authorList>
    </citation>
    <scope>NUCLEOTIDE SEQUENCE</scope>
    <source>
        <strain evidence="4">AgMNPV-2D</strain>
    </source>
</reference>
<dbReference type="EMBL" id="KR815468">
    <property type="protein sequence ID" value="ALR71943.1"/>
    <property type="molecule type" value="Genomic_DNA"/>
</dbReference>
<evidence type="ECO:0000313" key="13">
    <source>
        <dbReference type="EMBL" id="ALR71474.1"/>
    </source>
</evidence>
<evidence type="ECO:0000313" key="19">
    <source>
        <dbReference type="Proteomes" id="UP000201348"/>
    </source>
</evidence>
<reference evidence="4" key="4">
    <citation type="submission" date="2015-05" db="EMBL/GenBank/DDBJ databases">
        <title>The genome evolution of wild-type isolates of Anticarsia gemmatalis multiple nucleopolyhedrovirus.</title>
        <authorList>
            <person name="Brito A.F."/>
            <person name="Braconi C.T."/>
            <person name="Weidmann M."/>
            <person name="Dilcher M."/>
            <person name="Alves J.M.P."/>
            <person name="Gruber A."/>
            <person name="Zanotto P.M.A."/>
        </authorList>
    </citation>
    <scope>NUCLEOTIDE SEQUENCE</scope>
    <source>
        <strain evidence="4">AgMNPV-2D</strain>
    </source>
</reference>
<evidence type="ECO:0000313" key="4">
    <source>
        <dbReference type="EMBL" id="ABI13849.1"/>
    </source>
</evidence>
<proteinExistence type="predicted"/>
<evidence type="ECO:0000256" key="2">
    <source>
        <dbReference type="SAM" id="MobiDB-lite"/>
    </source>
</evidence>
<evidence type="ECO:0000313" key="7">
    <source>
        <dbReference type="EMBL" id="ALR70216.1"/>
    </source>
</evidence>
<dbReference type="PRINTS" id="PR01217">
    <property type="entry name" value="PRICHEXTENSN"/>
</dbReference>
<dbReference type="EMBL" id="KR815463">
    <property type="protein sequence ID" value="ALR71158.1"/>
    <property type="molecule type" value="Genomic_DNA"/>
</dbReference>
<keyword evidence="19" id="KW-1185">Reference proteome</keyword>
<feature type="domain" description="Viral desmoplakin N-terminal" evidence="3">
    <location>
        <begin position="3"/>
        <end position="94"/>
    </location>
</feature>
<evidence type="ECO:0000313" key="6">
    <source>
        <dbReference type="EMBL" id="ALR70059.1"/>
    </source>
</evidence>
<gene>
    <name evidence="8" type="ORF">AGNV_096</name>
</gene>
<dbReference type="EMBL" id="KR815471">
    <property type="protein sequence ID" value="ALR72416.1"/>
    <property type="molecule type" value="Genomic_DNA"/>
</dbReference>
<dbReference type="EMBL" id="MG746626">
    <property type="protein sequence ID" value="AXE72272.1"/>
    <property type="molecule type" value="Genomic_DNA"/>
</dbReference>
<protein>
    <recommendedName>
        <fullName evidence="3">Viral desmoplakin N-terminal domain-containing protein</fullName>
    </recommendedName>
</protein>
<evidence type="ECO:0000259" key="3">
    <source>
        <dbReference type="Pfam" id="PF06771"/>
    </source>
</evidence>
<dbReference type="EMBL" id="KR815456">
    <property type="protein sequence ID" value="ALR70059.1"/>
    <property type="molecule type" value="Genomic_DNA"/>
</dbReference>
<evidence type="ECO:0000313" key="10">
    <source>
        <dbReference type="EMBL" id="ALR71001.1"/>
    </source>
</evidence>
<dbReference type="EMBL" id="KR815462">
    <property type="protein sequence ID" value="ALR71001.1"/>
    <property type="molecule type" value="Genomic_DNA"/>
</dbReference>
<evidence type="ECO:0000313" key="15">
    <source>
        <dbReference type="EMBL" id="ALR72100.1"/>
    </source>
</evidence>
<name>A0A0S3IWH8_9ABAC</name>
<dbReference type="EMBL" id="KR815469">
    <property type="protein sequence ID" value="ALR72100.1"/>
    <property type="molecule type" value="Genomic_DNA"/>
</dbReference>
<feature type="region of interest" description="Disordered" evidence="2">
    <location>
        <begin position="100"/>
        <end position="181"/>
    </location>
</feature>
<evidence type="ECO:0000313" key="16">
    <source>
        <dbReference type="EMBL" id="ALR72259.1"/>
    </source>
</evidence>
<dbReference type="EMBL" id="KR815464">
    <property type="protein sequence ID" value="ALR71316.1"/>
    <property type="molecule type" value="Genomic_DNA"/>
</dbReference>
<keyword evidence="1" id="KW-0175">Coiled coil</keyword>
<evidence type="ECO:0000313" key="11">
    <source>
        <dbReference type="EMBL" id="ALR71158.1"/>
    </source>
</evidence>
<dbReference type="EMBL" id="KR815465">
    <property type="protein sequence ID" value="ALR71474.1"/>
    <property type="molecule type" value="Genomic_DNA"/>
</dbReference>
<feature type="coiled-coil region" evidence="1">
    <location>
        <begin position="754"/>
        <end position="832"/>
    </location>
</feature>
<dbReference type="EMBL" id="DQ813662">
    <property type="protein sequence ID" value="ABI13849.1"/>
    <property type="molecule type" value="Genomic_DNA"/>
</dbReference>
<dbReference type="EMBL" id="KR815458">
    <property type="protein sequence ID" value="ALR70373.1"/>
    <property type="molecule type" value="Genomic_DNA"/>
</dbReference>